<dbReference type="EMBL" id="CAJNOC010002213">
    <property type="protein sequence ID" value="CAF0919530.1"/>
    <property type="molecule type" value="Genomic_DNA"/>
</dbReference>
<evidence type="ECO:0000313" key="1">
    <source>
        <dbReference type="EMBL" id="CAF0919530.1"/>
    </source>
</evidence>
<keyword evidence="2" id="KW-1185">Reference proteome</keyword>
<name>A0A814AWB2_9BILA</name>
<comment type="caution">
    <text evidence="1">The sequence shown here is derived from an EMBL/GenBank/DDBJ whole genome shotgun (WGS) entry which is preliminary data.</text>
</comment>
<organism evidence="1 2">
    <name type="scientific">Brachionus calyciflorus</name>
    <dbReference type="NCBI Taxonomy" id="104777"/>
    <lineage>
        <taxon>Eukaryota</taxon>
        <taxon>Metazoa</taxon>
        <taxon>Spiralia</taxon>
        <taxon>Gnathifera</taxon>
        <taxon>Rotifera</taxon>
        <taxon>Eurotatoria</taxon>
        <taxon>Monogononta</taxon>
        <taxon>Pseudotrocha</taxon>
        <taxon>Ploima</taxon>
        <taxon>Brachionidae</taxon>
        <taxon>Brachionus</taxon>
    </lineage>
</organism>
<evidence type="ECO:0000313" key="2">
    <source>
        <dbReference type="Proteomes" id="UP000663879"/>
    </source>
</evidence>
<dbReference type="AlphaFoldDB" id="A0A814AWB2"/>
<sequence length="122" mass="13935">MLEIKESCKSNKIEFSFKLFKKDDILKIFMDLDTSSSPGISNIPGKVIKESLNDLLPLYFNIFNSCILYNIIPNEWKFAIFTPLSKNKGLKSDLNNYRGISVLPPIAKTFERLIASKSRTIL</sequence>
<proteinExistence type="predicted"/>
<protein>
    <submittedName>
        <fullName evidence="1">Uncharacterized protein</fullName>
    </submittedName>
</protein>
<gene>
    <name evidence="1" type="ORF">OXX778_LOCUS12312</name>
</gene>
<dbReference type="Proteomes" id="UP000663879">
    <property type="component" value="Unassembled WGS sequence"/>
</dbReference>
<dbReference type="PANTHER" id="PTHR47510:SF3">
    <property type="entry name" value="ENDO_EXONUCLEASE_PHOSPHATASE DOMAIN-CONTAINING PROTEIN"/>
    <property type="match status" value="1"/>
</dbReference>
<dbReference type="PANTHER" id="PTHR47510">
    <property type="entry name" value="REVERSE TRANSCRIPTASE DOMAIN-CONTAINING PROTEIN"/>
    <property type="match status" value="1"/>
</dbReference>
<accession>A0A814AWB2</accession>
<dbReference type="OrthoDB" id="414730at2759"/>
<reference evidence="1" key="1">
    <citation type="submission" date="2021-02" db="EMBL/GenBank/DDBJ databases">
        <authorList>
            <person name="Nowell W R."/>
        </authorList>
    </citation>
    <scope>NUCLEOTIDE SEQUENCE</scope>
    <source>
        <strain evidence="1">Ploen Becks lab</strain>
    </source>
</reference>